<evidence type="ECO:0000313" key="1">
    <source>
        <dbReference type="EMBL" id="OWY93139.1"/>
    </source>
</evidence>
<gene>
    <name evidence="1" type="ORF">PHMEG_00037573</name>
</gene>
<dbReference type="Proteomes" id="UP000198211">
    <property type="component" value="Unassembled WGS sequence"/>
</dbReference>
<keyword evidence="2" id="KW-1185">Reference proteome</keyword>
<protein>
    <recommendedName>
        <fullName evidence="3">Reverse transcriptase</fullName>
    </recommendedName>
</protein>
<dbReference type="OrthoDB" id="415724at2759"/>
<proteinExistence type="predicted"/>
<sequence>MDLMSTYYQVRMREEDINLQRASDNAYANIKLFRGLEDTKSFYDDSKKIEYHLEALRKTLDILRDNKLYVKLSKNGVRMDTDKVQTIKDWPVPRTHKEIHSFLGVSGY</sequence>
<dbReference type="AlphaFoldDB" id="A0A225ULW6"/>
<dbReference type="InterPro" id="IPR043502">
    <property type="entry name" value="DNA/RNA_pol_sf"/>
</dbReference>
<name>A0A225ULW6_9STRA</name>
<dbReference type="EMBL" id="NBNE01016635">
    <property type="protein sequence ID" value="OWY93139.1"/>
    <property type="molecule type" value="Genomic_DNA"/>
</dbReference>
<evidence type="ECO:0008006" key="3">
    <source>
        <dbReference type="Google" id="ProtNLM"/>
    </source>
</evidence>
<dbReference type="InterPro" id="IPR043128">
    <property type="entry name" value="Rev_trsase/Diguanyl_cyclase"/>
</dbReference>
<comment type="caution">
    <text evidence="1">The sequence shown here is derived from an EMBL/GenBank/DDBJ whole genome shotgun (WGS) entry which is preliminary data.</text>
</comment>
<dbReference type="SUPFAM" id="SSF56672">
    <property type="entry name" value="DNA/RNA polymerases"/>
    <property type="match status" value="1"/>
</dbReference>
<accession>A0A225ULW6</accession>
<evidence type="ECO:0000313" key="2">
    <source>
        <dbReference type="Proteomes" id="UP000198211"/>
    </source>
</evidence>
<dbReference type="Gene3D" id="3.30.70.270">
    <property type="match status" value="2"/>
</dbReference>
<reference evidence="2" key="1">
    <citation type="submission" date="2017-03" db="EMBL/GenBank/DDBJ databases">
        <title>Phytopthora megakarya and P. palmivora, two closely related causual agents of cacao black pod achieved similar genome size and gene model numbers by different mechanisms.</title>
        <authorList>
            <person name="Ali S."/>
            <person name="Shao J."/>
            <person name="Larry D.J."/>
            <person name="Kronmiller B."/>
            <person name="Shen D."/>
            <person name="Strem M.D."/>
            <person name="Melnick R.L."/>
            <person name="Guiltinan M.J."/>
            <person name="Tyler B.M."/>
            <person name="Meinhardt L.W."/>
            <person name="Bailey B.A."/>
        </authorList>
    </citation>
    <scope>NUCLEOTIDE SEQUENCE [LARGE SCALE GENOMIC DNA]</scope>
    <source>
        <strain evidence="2">zdho120</strain>
    </source>
</reference>
<feature type="non-terminal residue" evidence="1">
    <location>
        <position position="108"/>
    </location>
</feature>
<organism evidence="1 2">
    <name type="scientific">Phytophthora megakarya</name>
    <dbReference type="NCBI Taxonomy" id="4795"/>
    <lineage>
        <taxon>Eukaryota</taxon>
        <taxon>Sar</taxon>
        <taxon>Stramenopiles</taxon>
        <taxon>Oomycota</taxon>
        <taxon>Peronosporomycetes</taxon>
        <taxon>Peronosporales</taxon>
        <taxon>Peronosporaceae</taxon>
        <taxon>Phytophthora</taxon>
    </lineage>
</organism>